<sequence>MHAGTARRGAALTLVAAAALLGAGCTGSEDDADAAAEATPTEQRTVRLLVRDANIREVGEACSGAGGYIYVHPTAPFTITDAAGAAVTTGTIPAGTARPALEQDLGVERVPTFCEFSIPVKVPVGDGYRLVLDEGNPIPLTKQDDEVEGKILVGVL</sequence>
<keyword evidence="2" id="KW-1185">Reference proteome</keyword>
<evidence type="ECO:0008006" key="3">
    <source>
        <dbReference type="Google" id="ProtNLM"/>
    </source>
</evidence>
<comment type="caution">
    <text evidence="1">The sequence shown here is derived from an EMBL/GenBank/DDBJ whole genome shotgun (WGS) entry which is preliminary data.</text>
</comment>
<dbReference type="Proteomes" id="UP000800981">
    <property type="component" value="Unassembled WGS sequence"/>
</dbReference>
<name>A0ABX0GV24_9ACTN</name>
<gene>
    <name evidence="1" type="ORF">G9H71_13325</name>
</gene>
<evidence type="ECO:0000313" key="2">
    <source>
        <dbReference type="Proteomes" id="UP000800981"/>
    </source>
</evidence>
<dbReference type="RefSeq" id="WP_166282600.1">
    <property type="nucleotide sequence ID" value="NZ_JAANNP010000010.1"/>
</dbReference>
<reference evidence="1 2" key="1">
    <citation type="submission" date="2020-03" db="EMBL/GenBank/DDBJ databases">
        <title>Two novel Motilibacter sp.</title>
        <authorList>
            <person name="Liu S."/>
        </authorList>
    </citation>
    <scope>NUCLEOTIDE SEQUENCE [LARGE SCALE GENOMIC DNA]</scope>
    <source>
        <strain evidence="1 2">E257</strain>
    </source>
</reference>
<dbReference type="PROSITE" id="PS51257">
    <property type="entry name" value="PROKAR_LIPOPROTEIN"/>
    <property type="match status" value="1"/>
</dbReference>
<dbReference type="EMBL" id="JAANNP010000010">
    <property type="protein sequence ID" value="NHC14764.1"/>
    <property type="molecule type" value="Genomic_DNA"/>
</dbReference>
<protein>
    <recommendedName>
        <fullName evidence="3">Lipoprotein</fullName>
    </recommendedName>
</protein>
<accession>A0ABX0GV24</accession>
<proteinExistence type="predicted"/>
<evidence type="ECO:0000313" key="1">
    <source>
        <dbReference type="EMBL" id="NHC14764.1"/>
    </source>
</evidence>
<organism evidence="1 2">
    <name type="scientific">Motilibacter deserti</name>
    <dbReference type="NCBI Taxonomy" id="2714956"/>
    <lineage>
        <taxon>Bacteria</taxon>
        <taxon>Bacillati</taxon>
        <taxon>Actinomycetota</taxon>
        <taxon>Actinomycetes</taxon>
        <taxon>Motilibacterales</taxon>
        <taxon>Motilibacteraceae</taxon>
        <taxon>Motilibacter</taxon>
    </lineage>
</organism>